<evidence type="ECO:0000313" key="5">
    <source>
        <dbReference type="Proteomes" id="UP000085678"/>
    </source>
</evidence>
<evidence type="ECO:0000256" key="1">
    <source>
        <dbReference type="ARBA" id="ARBA00001917"/>
    </source>
</evidence>
<dbReference type="InterPro" id="IPR013785">
    <property type="entry name" value="Aldolase_TIM"/>
</dbReference>
<dbReference type="PANTHER" id="PTHR10578:SF146">
    <property type="entry name" value="OXIDASE, PUTATIVE-RELATED"/>
    <property type="match status" value="1"/>
</dbReference>
<comment type="cofactor">
    <cofactor evidence="1">
        <name>FMN</name>
        <dbReference type="ChEBI" id="CHEBI:58210"/>
    </cofactor>
</comment>
<dbReference type="Gene3D" id="3.20.20.70">
    <property type="entry name" value="Aldolase class I"/>
    <property type="match status" value="1"/>
</dbReference>
<protein>
    <submittedName>
        <fullName evidence="6">Peroxisomal (S)-2-hydroxy-acid oxidase GLO3-like</fullName>
    </submittedName>
</protein>
<proteinExistence type="inferred from homology"/>
<dbReference type="RefSeq" id="XP_023933148.1">
    <property type="nucleotide sequence ID" value="XM_024077380.1"/>
</dbReference>
<comment type="similarity">
    <text evidence="3">Belongs to the FMN-dependent alpha-hydroxy acid dehydrogenase family.</text>
</comment>
<dbReference type="GO" id="GO:0016491">
    <property type="term" value="F:oxidoreductase activity"/>
    <property type="evidence" value="ECO:0007669"/>
    <property type="project" value="UniProtKB-KW"/>
</dbReference>
<dbReference type="PROSITE" id="PS51349">
    <property type="entry name" value="FMN_HYDROXY_ACID_DH_2"/>
    <property type="match status" value="1"/>
</dbReference>
<reference evidence="6" key="1">
    <citation type="submission" date="2025-08" db="UniProtKB">
        <authorList>
            <consortium name="RefSeq"/>
        </authorList>
    </citation>
    <scope>IDENTIFICATION</scope>
    <source>
        <tissue evidence="6">Gonads</tissue>
    </source>
</reference>
<dbReference type="InParanoid" id="A0A2R2MSP1"/>
<evidence type="ECO:0000256" key="3">
    <source>
        <dbReference type="ARBA" id="ARBA00024042"/>
    </source>
</evidence>
<dbReference type="OrthoDB" id="6274671at2759"/>
<dbReference type="Proteomes" id="UP000085678">
    <property type="component" value="Unplaced"/>
</dbReference>
<evidence type="ECO:0000259" key="4">
    <source>
        <dbReference type="PROSITE" id="PS51349"/>
    </source>
</evidence>
<sequence length="304" mass="33100">MSYQNLFHPMGEIATAFAAKNTNHQMILAASSSTAIENVVNETNVELWQQIYILRPLNLTSQWVKRAENAGARAIVVTIDRQGSPITYAIMRGLLNKTGWQRPNAPTDSYKSRSAATWDDITWLKSITKLPIVIKGVLNGEDASNAVERGASAIIVSNHGGRVLDGVPATLEVLPEVIQAVRGRCEVYLDSGVRTGRDVFTALALGARAVFVGRPVLYGLTYDGEQGVTEVLRLLSNEFTSVMALTGCTRVSEINSSYVTKHQDFYSDRCSPSIAAMKTSASIRVQTFAGRLLVMIIVLATALH</sequence>
<dbReference type="CDD" id="cd02809">
    <property type="entry name" value="alpha_hydroxyacid_oxid_FMN"/>
    <property type="match status" value="1"/>
</dbReference>
<organism evidence="5 6">
    <name type="scientific">Lingula anatina</name>
    <name type="common">Brachiopod</name>
    <name type="synonym">Lingula unguis</name>
    <dbReference type="NCBI Taxonomy" id="7574"/>
    <lineage>
        <taxon>Eukaryota</taxon>
        <taxon>Metazoa</taxon>
        <taxon>Spiralia</taxon>
        <taxon>Lophotrochozoa</taxon>
        <taxon>Brachiopoda</taxon>
        <taxon>Linguliformea</taxon>
        <taxon>Lingulata</taxon>
        <taxon>Lingulida</taxon>
        <taxon>Linguloidea</taxon>
        <taxon>Lingulidae</taxon>
        <taxon>Lingula</taxon>
    </lineage>
</organism>
<dbReference type="PANTHER" id="PTHR10578">
    <property type="entry name" value="S -2-HYDROXY-ACID OXIDASE-RELATED"/>
    <property type="match status" value="1"/>
</dbReference>
<dbReference type="AlphaFoldDB" id="A0A2R2MSP1"/>
<evidence type="ECO:0000256" key="2">
    <source>
        <dbReference type="ARBA" id="ARBA00023002"/>
    </source>
</evidence>
<dbReference type="SUPFAM" id="SSF51395">
    <property type="entry name" value="FMN-linked oxidoreductases"/>
    <property type="match status" value="1"/>
</dbReference>
<gene>
    <name evidence="6" type="primary">LOC106151897</name>
</gene>
<dbReference type="InterPro" id="IPR012133">
    <property type="entry name" value="Alpha-hydoxy_acid_DH_FMN"/>
</dbReference>
<dbReference type="GO" id="GO:0010181">
    <property type="term" value="F:FMN binding"/>
    <property type="evidence" value="ECO:0007669"/>
    <property type="project" value="InterPro"/>
</dbReference>
<feature type="domain" description="FMN hydroxy acid dehydrogenase" evidence="4">
    <location>
        <begin position="1"/>
        <end position="264"/>
    </location>
</feature>
<dbReference type="STRING" id="7574.A0A2R2MSP1"/>
<dbReference type="InterPro" id="IPR037396">
    <property type="entry name" value="FMN_HAD"/>
</dbReference>
<dbReference type="Pfam" id="PF01070">
    <property type="entry name" value="FMN_dh"/>
    <property type="match status" value="1"/>
</dbReference>
<evidence type="ECO:0000313" key="6">
    <source>
        <dbReference type="RefSeq" id="XP_023933148.1"/>
    </source>
</evidence>
<dbReference type="InterPro" id="IPR000262">
    <property type="entry name" value="FMN-dep_DH"/>
</dbReference>
<dbReference type="GeneID" id="106151897"/>
<keyword evidence="5" id="KW-1185">Reference proteome</keyword>
<accession>A0A2R2MSP1</accession>
<dbReference type="KEGG" id="lak:106151897"/>
<keyword evidence="2" id="KW-0560">Oxidoreductase</keyword>
<name>A0A2R2MSP1_LINAN</name>